<dbReference type="PANTHER" id="PTHR47249">
    <property type="entry name" value="VACUOLAR PROTEIN 8"/>
    <property type="match status" value="1"/>
</dbReference>
<dbReference type="InterPro" id="IPR016024">
    <property type="entry name" value="ARM-type_fold"/>
</dbReference>
<keyword evidence="10" id="KW-1185">Reference proteome</keyword>
<dbReference type="InterPro" id="IPR011989">
    <property type="entry name" value="ARM-like"/>
</dbReference>
<gene>
    <name evidence="9" type="ORF">KFL_003650010</name>
</gene>
<evidence type="ECO:0000313" key="10">
    <source>
        <dbReference type="Proteomes" id="UP000054558"/>
    </source>
</evidence>
<dbReference type="SUPFAM" id="SSF48371">
    <property type="entry name" value="ARM repeat"/>
    <property type="match status" value="1"/>
</dbReference>
<protein>
    <recommendedName>
        <fullName evidence="7">Vacuolar protein 8</fullName>
    </recommendedName>
</protein>
<dbReference type="GO" id="GO:0043495">
    <property type="term" value="F:protein-membrane adaptor activity"/>
    <property type="evidence" value="ECO:0007669"/>
    <property type="project" value="InterPro"/>
</dbReference>
<dbReference type="InterPro" id="IPR000225">
    <property type="entry name" value="Armadillo"/>
</dbReference>
<dbReference type="GO" id="GO:0005774">
    <property type="term" value="C:vacuolar membrane"/>
    <property type="evidence" value="ECO:0007669"/>
    <property type="project" value="UniProtKB-SubCell"/>
</dbReference>
<evidence type="ECO:0000256" key="6">
    <source>
        <dbReference type="ARBA" id="ARBA00023288"/>
    </source>
</evidence>
<keyword evidence="3" id="KW-0926">Vacuole</keyword>
<dbReference type="EMBL" id="DF237314">
    <property type="protein sequence ID" value="GAQ87610.1"/>
    <property type="molecule type" value="Genomic_DNA"/>
</dbReference>
<proteinExistence type="inferred from homology"/>
<organism evidence="9 10">
    <name type="scientific">Klebsormidium nitens</name>
    <name type="common">Green alga</name>
    <name type="synonym">Ulothrix nitens</name>
    <dbReference type="NCBI Taxonomy" id="105231"/>
    <lineage>
        <taxon>Eukaryota</taxon>
        <taxon>Viridiplantae</taxon>
        <taxon>Streptophyta</taxon>
        <taxon>Klebsormidiophyceae</taxon>
        <taxon>Klebsormidiales</taxon>
        <taxon>Klebsormidiaceae</taxon>
        <taxon>Klebsormidium</taxon>
    </lineage>
</organism>
<evidence type="ECO:0000256" key="1">
    <source>
        <dbReference type="ARBA" id="ARBA00004592"/>
    </source>
</evidence>
<evidence type="ECO:0000313" key="9">
    <source>
        <dbReference type="EMBL" id="GAQ87610.1"/>
    </source>
</evidence>
<evidence type="ECO:0000256" key="5">
    <source>
        <dbReference type="ARBA" id="ARBA00023136"/>
    </source>
</evidence>
<feature type="repeat" description="ARM" evidence="8">
    <location>
        <begin position="216"/>
        <end position="259"/>
    </location>
</feature>
<dbReference type="InterPro" id="IPR045156">
    <property type="entry name" value="Vac8"/>
</dbReference>
<keyword evidence="6" id="KW-0449">Lipoprotein</keyword>
<dbReference type="Gene3D" id="1.25.10.10">
    <property type="entry name" value="Leucine-rich Repeat Variant"/>
    <property type="match status" value="1"/>
</dbReference>
<dbReference type="PROSITE" id="PS50176">
    <property type="entry name" value="ARM_REPEAT"/>
    <property type="match status" value="1"/>
</dbReference>
<sequence length="312" mass="34273">MPLQAGGKGCKGFLRKIVLKAKQPFNLIAVLQSVIPHAKDTLQEVYLSLDISEEEAKSVDWKRALVMLQECKQLVVLHIFLWESGWHSPAVVLNDLSLPEPFAKLRDLSLFGFAVPNTEIASFLKSFPSLKTLELHHLEGQDYELSSVIEAIAWGSQIVGLGIESRSLPRSLELIVGLLDSESSKVRQKALDMLADLLYDGKPEDAIKVAIGSIPGCLQVLVNLLSNQEESAQVELALDILESLAMRRINRRPIATCSGSLQRLLDLCKSDCETIRGTAASTLGSLADDYWAKKLAAQLVPAILQGLVDPRR</sequence>
<evidence type="ECO:0000256" key="8">
    <source>
        <dbReference type="PROSITE-ProRule" id="PRU00259"/>
    </source>
</evidence>
<dbReference type="AlphaFoldDB" id="A0A1Y1I9J3"/>
<dbReference type="Proteomes" id="UP000054558">
    <property type="component" value="Unassembled WGS sequence"/>
</dbReference>
<evidence type="ECO:0000256" key="4">
    <source>
        <dbReference type="ARBA" id="ARBA00022737"/>
    </source>
</evidence>
<evidence type="ECO:0000256" key="3">
    <source>
        <dbReference type="ARBA" id="ARBA00022554"/>
    </source>
</evidence>
<comment type="subcellular location">
    <subcellularLocation>
        <location evidence="1">Vacuole membrane</location>
        <topology evidence="1">Lipid-anchor</topology>
    </subcellularLocation>
</comment>
<comment type="similarity">
    <text evidence="2">Belongs to the beta-catenin family.</text>
</comment>
<keyword evidence="4" id="KW-0677">Repeat</keyword>
<keyword evidence="5" id="KW-0472">Membrane</keyword>
<accession>A0A1Y1I9J3</accession>
<name>A0A1Y1I9J3_KLENI</name>
<reference evidence="9 10" key="1">
    <citation type="journal article" date="2014" name="Nat. Commun.">
        <title>Klebsormidium flaccidum genome reveals primary factors for plant terrestrial adaptation.</title>
        <authorList>
            <person name="Hori K."/>
            <person name="Maruyama F."/>
            <person name="Fujisawa T."/>
            <person name="Togashi T."/>
            <person name="Yamamoto N."/>
            <person name="Seo M."/>
            <person name="Sato S."/>
            <person name="Yamada T."/>
            <person name="Mori H."/>
            <person name="Tajima N."/>
            <person name="Moriyama T."/>
            <person name="Ikeuchi M."/>
            <person name="Watanabe M."/>
            <person name="Wada H."/>
            <person name="Kobayashi K."/>
            <person name="Saito M."/>
            <person name="Masuda T."/>
            <person name="Sasaki-Sekimoto Y."/>
            <person name="Mashiguchi K."/>
            <person name="Awai K."/>
            <person name="Shimojima M."/>
            <person name="Masuda S."/>
            <person name="Iwai M."/>
            <person name="Nobusawa T."/>
            <person name="Narise T."/>
            <person name="Kondo S."/>
            <person name="Saito H."/>
            <person name="Sato R."/>
            <person name="Murakawa M."/>
            <person name="Ihara Y."/>
            <person name="Oshima-Yamada Y."/>
            <person name="Ohtaka K."/>
            <person name="Satoh M."/>
            <person name="Sonobe K."/>
            <person name="Ishii M."/>
            <person name="Ohtani R."/>
            <person name="Kanamori-Sato M."/>
            <person name="Honoki R."/>
            <person name="Miyazaki D."/>
            <person name="Mochizuki H."/>
            <person name="Umetsu J."/>
            <person name="Higashi K."/>
            <person name="Shibata D."/>
            <person name="Kamiya Y."/>
            <person name="Sato N."/>
            <person name="Nakamura Y."/>
            <person name="Tabata S."/>
            <person name="Ida S."/>
            <person name="Kurokawa K."/>
            <person name="Ohta H."/>
        </authorList>
    </citation>
    <scope>NUCLEOTIDE SEQUENCE [LARGE SCALE GENOMIC DNA]</scope>
    <source>
        <strain evidence="9 10">NIES-2285</strain>
    </source>
</reference>
<dbReference type="PANTHER" id="PTHR47249:SF1">
    <property type="entry name" value="VACUOLAR PROTEIN 8"/>
    <property type="match status" value="1"/>
</dbReference>
<dbReference type="GO" id="GO:0071562">
    <property type="term" value="P:nucleus-vacuole junction assembly"/>
    <property type="evidence" value="ECO:0007669"/>
    <property type="project" value="InterPro"/>
</dbReference>
<evidence type="ECO:0000256" key="2">
    <source>
        <dbReference type="ARBA" id="ARBA00005462"/>
    </source>
</evidence>
<evidence type="ECO:0000256" key="7">
    <source>
        <dbReference type="ARBA" id="ARBA00026209"/>
    </source>
</evidence>